<gene>
    <name evidence="9" type="ORF">B0J11DRAFT_441449</name>
</gene>
<dbReference type="Pfam" id="PF20684">
    <property type="entry name" value="Fung_rhodopsin"/>
    <property type="match status" value="1"/>
</dbReference>
<protein>
    <recommendedName>
        <fullName evidence="8">Rhodopsin domain-containing protein</fullName>
    </recommendedName>
</protein>
<evidence type="ECO:0000256" key="2">
    <source>
        <dbReference type="ARBA" id="ARBA00022692"/>
    </source>
</evidence>
<feature type="transmembrane region" description="Helical" evidence="7">
    <location>
        <begin position="97"/>
        <end position="120"/>
    </location>
</feature>
<feature type="transmembrane region" description="Helical" evidence="7">
    <location>
        <begin position="252"/>
        <end position="272"/>
    </location>
</feature>
<proteinExistence type="inferred from homology"/>
<keyword evidence="10" id="KW-1185">Reference proteome</keyword>
<feature type="transmembrane region" description="Helical" evidence="7">
    <location>
        <begin position="54"/>
        <end position="77"/>
    </location>
</feature>
<comment type="subcellular location">
    <subcellularLocation>
        <location evidence="1">Membrane</location>
        <topology evidence="1">Multi-pass membrane protein</topology>
    </subcellularLocation>
</comment>
<dbReference type="PANTHER" id="PTHR33048">
    <property type="entry name" value="PTH11-LIKE INTEGRAL MEMBRANE PROTEIN (AFU_ORTHOLOGUE AFUA_5G11245)"/>
    <property type="match status" value="1"/>
</dbReference>
<feature type="transmembrane region" description="Helical" evidence="7">
    <location>
        <begin position="132"/>
        <end position="157"/>
    </location>
</feature>
<dbReference type="EMBL" id="JAGMWT010000013">
    <property type="protein sequence ID" value="KAH7117917.1"/>
    <property type="molecule type" value="Genomic_DNA"/>
</dbReference>
<keyword evidence="3 7" id="KW-1133">Transmembrane helix</keyword>
<feature type="compositionally biased region" description="Basic and acidic residues" evidence="6">
    <location>
        <begin position="360"/>
        <end position="372"/>
    </location>
</feature>
<keyword evidence="2 7" id="KW-0812">Transmembrane</keyword>
<evidence type="ECO:0000256" key="5">
    <source>
        <dbReference type="ARBA" id="ARBA00038359"/>
    </source>
</evidence>
<dbReference type="Proteomes" id="UP000700596">
    <property type="component" value="Unassembled WGS sequence"/>
</dbReference>
<dbReference type="InterPro" id="IPR049326">
    <property type="entry name" value="Rhodopsin_dom_fungi"/>
</dbReference>
<dbReference type="OrthoDB" id="444631at2759"/>
<feature type="transmembrane region" description="Helical" evidence="7">
    <location>
        <begin position="177"/>
        <end position="200"/>
    </location>
</feature>
<evidence type="ECO:0000313" key="9">
    <source>
        <dbReference type="EMBL" id="KAH7117917.1"/>
    </source>
</evidence>
<sequence length="388" mass="43352">MDQIPPEQLAILRAEDMGPTCKAIVFAFTIIAFISVFLRFYTRALLMKTVGIEDYFILASMCCSVVMAACQIMQVKWGSGKHAIFVDLKEASTILKYLYFAILAYCSSITFTKISILLQYRKIFSTRQMRWPIYIVLGICTAFGLACVISGIFTCIPVDAAWDLTKQPTAKCVKVNALYWVNASLNIFTDWLVAILPVKAVLGLQLPKRQKIVLIAILTLGWFVCIVSILRLNALIVLARHPEDSTWYSSSAAYWSSIEVNLAIVCASVPALKALVVKVIPRFASQFKSSVTGQKSKDWTVKDTRNSRITKEFIELKGQNSRLSADVDLERKGDTVTALPALEPAPGCITYQVDIEQYSERTGRTSESDSQKDLVSPYSESYVHSDRK</sequence>
<dbReference type="InterPro" id="IPR052337">
    <property type="entry name" value="SAT4-like"/>
</dbReference>
<feature type="transmembrane region" description="Helical" evidence="7">
    <location>
        <begin position="212"/>
        <end position="232"/>
    </location>
</feature>
<dbReference type="AlphaFoldDB" id="A0A9P9IFD5"/>
<feature type="region of interest" description="Disordered" evidence="6">
    <location>
        <begin position="360"/>
        <end position="388"/>
    </location>
</feature>
<evidence type="ECO:0000259" key="8">
    <source>
        <dbReference type="Pfam" id="PF20684"/>
    </source>
</evidence>
<comment type="caution">
    <text evidence="9">The sequence shown here is derived from an EMBL/GenBank/DDBJ whole genome shotgun (WGS) entry which is preliminary data.</text>
</comment>
<comment type="similarity">
    <text evidence="5">Belongs to the SAT4 family.</text>
</comment>
<evidence type="ECO:0000256" key="1">
    <source>
        <dbReference type="ARBA" id="ARBA00004141"/>
    </source>
</evidence>
<keyword evidence="4 7" id="KW-0472">Membrane</keyword>
<dbReference type="PANTHER" id="PTHR33048:SF47">
    <property type="entry name" value="INTEGRAL MEMBRANE PROTEIN-RELATED"/>
    <property type="match status" value="1"/>
</dbReference>
<evidence type="ECO:0000256" key="6">
    <source>
        <dbReference type="SAM" id="MobiDB-lite"/>
    </source>
</evidence>
<evidence type="ECO:0000256" key="3">
    <source>
        <dbReference type="ARBA" id="ARBA00022989"/>
    </source>
</evidence>
<evidence type="ECO:0000313" key="10">
    <source>
        <dbReference type="Proteomes" id="UP000700596"/>
    </source>
</evidence>
<dbReference type="GO" id="GO:0016020">
    <property type="term" value="C:membrane"/>
    <property type="evidence" value="ECO:0007669"/>
    <property type="project" value="UniProtKB-SubCell"/>
</dbReference>
<name>A0A9P9IFD5_9PLEO</name>
<accession>A0A9P9IFD5</accession>
<feature type="domain" description="Rhodopsin" evidence="8">
    <location>
        <begin position="38"/>
        <end position="277"/>
    </location>
</feature>
<feature type="transmembrane region" description="Helical" evidence="7">
    <location>
        <begin position="23"/>
        <end position="42"/>
    </location>
</feature>
<organism evidence="9 10">
    <name type="scientific">Dendryphion nanum</name>
    <dbReference type="NCBI Taxonomy" id="256645"/>
    <lineage>
        <taxon>Eukaryota</taxon>
        <taxon>Fungi</taxon>
        <taxon>Dikarya</taxon>
        <taxon>Ascomycota</taxon>
        <taxon>Pezizomycotina</taxon>
        <taxon>Dothideomycetes</taxon>
        <taxon>Pleosporomycetidae</taxon>
        <taxon>Pleosporales</taxon>
        <taxon>Torulaceae</taxon>
        <taxon>Dendryphion</taxon>
    </lineage>
</organism>
<evidence type="ECO:0000256" key="4">
    <source>
        <dbReference type="ARBA" id="ARBA00023136"/>
    </source>
</evidence>
<evidence type="ECO:0000256" key="7">
    <source>
        <dbReference type="SAM" id="Phobius"/>
    </source>
</evidence>
<reference evidence="9" key="1">
    <citation type="journal article" date="2021" name="Nat. Commun.">
        <title>Genetic determinants of endophytism in the Arabidopsis root mycobiome.</title>
        <authorList>
            <person name="Mesny F."/>
            <person name="Miyauchi S."/>
            <person name="Thiergart T."/>
            <person name="Pickel B."/>
            <person name="Atanasova L."/>
            <person name="Karlsson M."/>
            <person name="Huettel B."/>
            <person name="Barry K.W."/>
            <person name="Haridas S."/>
            <person name="Chen C."/>
            <person name="Bauer D."/>
            <person name="Andreopoulos W."/>
            <person name="Pangilinan J."/>
            <person name="LaButti K."/>
            <person name="Riley R."/>
            <person name="Lipzen A."/>
            <person name="Clum A."/>
            <person name="Drula E."/>
            <person name="Henrissat B."/>
            <person name="Kohler A."/>
            <person name="Grigoriev I.V."/>
            <person name="Martin F.M."/>
            <person name="Hacquard S."/>
        </authorList>
    </citation>
    <scope>NUCLEOTIDE SEQUENCE</scope>
    <source>
        <strain evidence="9">MPI-CAGE-CH-0243</strain>
    </source>
</reference>